<dbReference type="GO" id="GO:0005886">
    <property type="term" value="C:plasma membrane"/>
    <property type="evidence" value="ECO:0007669"/>
    <property type="project" value="UniProtKB-SubCell"/>
</dbReference>
<name>X1E059_9ZZZZ</name>
<proteinExistence type="predicted"/>
<evidence type="ECO:0000313" key="2">
    <source>
        <dbReference type="EMBL" id="GAH25917.1"/>
    </source>
</evidence>
<dbReference type="AlphaFoldDB" id="X1E059"/>
<organism evidence="2">
    <name type="scientific">marine sediment metagenome</name>
    <dbReference type="NCBI Taxonomy" id="412755"/>
    <lineage>
        <taxon>unclassified sequences</taxon>
        <taxon>metagenomes</taxon>
        <taxon>ecological metagenomes</taxon>
    </lineage>
</organism>
<accession>X1E059</accession>
<evidence type="ECO:0000256" key="1">
    <source>
        <dbReference type="SAM" id="Phobius"/>
    </source>
</evidence>
<protein>
    <recommendedName>
        <fullName evidence="3">ABC-2 type transporter domain-containing protein</fullName>
    </recommendedName>
</protein>
<dbReference type="GO" id="GO:0140359">
    <property type="term" value="F:ABC-type transporter activity"/>
    <property type="evidence" value="ECO:0007669"/>
    <property type="project" value="InterPro"/>
</dbReference>
<keyword evidence="1" id="KW-0472">Membrane</keyword>
<feature type="non-terminal residue" evidence="2">
    <location>
        <position position="65"/>
    </location>
</feature>
<keyword evidence="1" id="KW-1133">Transmembrane helix</keyword>
<reference evidence="2" key="1">
    <citation type="journal article" date="2014" name="Front. Microbiol.">
        <title>High frequency of phylogenetically diverse reductive dehalogenase-homologous genes in deep subseafloor sedimentary metagenomes.</title>
        <authorList>
            <person name="Kawai M."/>
            <person name="Futagami T."/>
            <person name="Toyoda A."/>
            <person name="Takaki Y."/>
            <person name="Nishi S."/>
            <person name="Hori S."/>
            <person name="Arai W."/>
            <person name="Tsubouchi T."/>
            <person name="Morono Y."/>
            <person name="Uchiyama I."/>
            <person name="Ito T."/>
            <person name="Fujiyama A."/>
            <person name="Inagaki F."/>
            <person name="Takami H."/>
        </authorList>
    </citation>
    <scope>NUCLEOTIDE SEQUENCE</scope>
    <source>
        <strain evidence="2">Expedition CK06-06</strain>
    </source>
</reference>
<dbReference type="Pfam" id="PF12679">
    <property type="entry name" value="ABC2_membrane_2"/>
    <property type="match status" value="1"/>
</dbReference>
<feature type="transmembrane region" description="Helical" evidence="1">
    <location>
        <begin position="39"/>
        <end position="62"/>
    </location>
</feature>
<dbReference type="EMBL" id="BART01041442">
    <property type="protein sequence ID" value="GAH25917.1"/>
    <property type="molecule type" value="Genomic_DNA"/>
</dbReference>
<feature type="non-terminal residue" evidence="2">
    <location>
        <position position="1"/>
    </location>
</feature>
<comment type="caution">
    <text evidence="2">The sequence shown here is derived from an EMBL/GenBank/DDBJ whole genome shotgun (WGS) entry which is preliminary data.</text>
</comment>
<gene>
    <name evidence="2" type="ORF">S01H4_66685</name>
</gene>
<evidence type="ECO:0008006" key="3">
    <source>
        <dbReference type="Google" id="ProtNLM"/>
    </source>
</evidence>
<sequence>VITGIFLSSDVISSEFEGGAGYLLFSNPIKRIVLVAGKFIAAFLSALLVISIFYLSGILIMLNTF</sequence>
<keyword evidence="1" id="KW-0812">Transmembrane</keyword>